<reference evidence="1" key="1">
    <citation type="journal article" date="2014" name="Int. J. Syst. Evol. Microbiol.">
        <title>Complete genome sequence of Corynebacterium casei LMG S-19264T (=DSM 44701T), isolated from a smear-ripened cheese.</title>
        <authorList>
            <consortium name="US DOE Joint Genome Institute (JGI-PGF)"/>
            <person name="Walter F."/>
            <person name="Albersmeier A."/>
            <person name="Kalinowski J."/>
            <person name="Ruckert C."/>
        </authorList>
    </citation>
    <scope>NUCLEOTIDE SEQUENCE</scope>
    <source>
        <strain evidence="1">CGMCC 4.7306</strain>
    </source>
</reference>
<organism evidence="1 2">
    <name type="scientific">Microlunatus endophyticus</name>
    <dbReference type="NCBI Taxonomy" id="1716077"/>
    <lineage>
        <taxon>Bacteria</taxon>
        <taxon>Bacillati</taxon>
        <taxon>Actinomycetota</taxon>
        <taxon>Actinomycetes</taxon>
        <taxon>Propionibacteriales</taxon>
        <taxon>Propionibacteriaceae</taxon>
        <taxon>Microlunatus</taxon>
    </lineage>
</organism>
<dbReference type="AlphaFoldDB" id="A0A917W633"/>
<sequence length="50" mass="5797">MPEDPQFREAVVEHVEFGTEVAMQNSNATNDDELHPIREVPAWTWSKQDD</sequence>
<proteinExistence type="predicted"/>
<dbReference type="Proteomes" id="UP000613840">
    <property type="component" value="Unassembled WGS sequence"/>
</dbReference>
<keyword evidence="2" id="KW-1185">Reference proteome</keyword>
<comment type="caution">
    <text evidence="1">The sequence shown here is derived from an EMBL/GenBank/DDBJ whole genome shotgun (WGS) entry which is preliminary data.</text>
</comment>
<dbReference type="EMBL" id="BMMZ01000006">
    <property type="protein sequence ID" value="GGL66387.1"/>
    <property type="molecule type" value="Genomic_DNA"/>
</dbReference>
<accession>A0A917W633</accession>
<protein>
    <submittedName>
        <fullName evidence="1">Uncharacterized protein</fullName>
    </submittedName>
</protein>
<reference evidence="1" key="2">
    <citation type="submission" date="2020-09" db="EMBL/GenBank/DDBJ databases">
        <authorList>
            <person name="Sun Q."/>
            <person name="Zhou Y."/>
        </authorList>
    </citation>
    <scope>NUCLEOTIDE SEQUENCE</scope>
    <source>
        <strain evidence="1">CGMCC 4.7306</strain>
    </source>
</reference>
<evidence type="ECO:0000313" key="2">
    <source>
        <dbReference type="Proteomes" id="UP000613840"/>
    </source>
</evidence>
<name>A0A917W633_9ACTN</name>
<dbReference type="RefSeq" id="WP_229670058.1">
    <property type="nucleotide sequence ID" value="NZ_BMMZ01000006.1"/>
</dbReference>
<evidence type="ECO:0000313" key="1">
    <source>
        <dbReference type="EMBL" id="GGL66387.1"/>
    </source>
</evidence>
<gene>
    <name evidence="1" type="ORF">GCM10011575_26110</name>
</gene>